<accession>A0A8J4URW9</accession>
<dbReference type="PANTHER" id="PTHR31378">
    <property type="entry name" value="EGF-LIKE DOMAIN-CONTAINING PROTEIN-RELATED-RELATED"/>
    <property type="match status" value="1"/>
</dbReference>
<feature type="domain" description="DUF7034" evidence="4">
    <location>
        <begin position="762"/>
        <end position="868"/>
    </location>
</feature>
<dbReference type="InterPro" id="IPR055463">
    <property type="entry name" value="DUF7035"/>
</dbReference>
<keyword evidence="2" id="KW-0812">Transmembrane</keyword>
<feature type="region of interest" description="Disordered" evidence="1">
    <location>
        <begin position="979"/>
        <end position="1010"/>
    </location>
</feature>
<name>A0A8J4URW9_9MYCE</name>
<keyword evidence="2" id="KW-1133">Transmembrane helix</keyword>
<dbReference type="PANTHER" id="PTHR31378:SF17">
    <property type="match status" value="1"/>
</dbReference>
<dbReference type="Proteomes" id="UP000695562">
    <property type="component" value="Unassembled WGS sequence"/>
</dbReference>
<feature type="domain" description="DUF7035" evidence="5">
    <location>
        <begin position="624"/>
        <end position="753"/>
    </location>
</feature>
<evidence type="ECO:0008006" key="9">
    <source>
        <dbReference type="Google" id="ProtNLM"/>
    </source>
</evidence>
<dbReference type="Pfam" id="PF24893">
    <property type="entry name" value="DUF7743"/>
    <property type="match status" value="1"/>
</dbReference>
<evidence type="ECO:0000259" key="4">
    <source>
        <dbReference type="Pfam" id="PF23033"/>
    </source>
</evidence>
<organism evidence="7 8">
    <name type="scientific">Polysphondylium violaceum</name>
    <dbReference type="NCBI Taxonomy" id="133409"/>
    <lineage>
        <taxon>Eukaryota</taxon>
        <taxon>Amoebozoa</taxon>
        <taxon>Evosea</taxon>
        <taxon>Eumycetozoa</taxon>
        <taxon>Dictyostelia</taxon>
        <taxon>Dictyosteliales</taxon>
        <taxon>Dictyosteliaceae</taxon>
        <taxon>Polysphondylium</taxon>
    </lineage>
</organism>
<evidence type="ECO:0000313" key="7">
    <source>
        <dbReference type="EMBL" id="KAF2072856.1"/>
    </source>
</evidence>
<gene>
    <name evidence="7" type="ORF">CYY_005833</name>
</gene>
<dbReference type="InterPro" id="IPR054484">
    <property type="entry name" value="ComC_SSD"/>
</dbReference>
<comment type="caution">
    <text evidence="7">The sequence shown here is derived from an EMBL/GenBank/DDBJ whole genome shotgun (WGS) entry which is preliminary data.</text>
</comment>
<feature type="compositionally biased region" description="Low complexity" evidence="1">
    <location>
        <begin position="979"/>
        <end position="1003"/>
    </location>
</feature>
<evidence type="ECO:0000313" key="8">
    <source>
        <dbReference type="Proteomes" id="UP000695562"/>
    </source>
</evidence>
<evidence type="ECO:0000259" key="3">
    <source>
        <dbReference type="Pfam" id="PF22933"/>
    </source>
</evidence>
<feature type="domain" description="DUF7743" evidence="6">
    <location>
        <begin position="401"/>
        <end position="511"/>
    </location>
</feature>
<dbReference type="Pfam" id="PF23034">
    <property type="entry name" value="DUF7035"/>
    <property type="match status" value="1"/>
</dbReference>
<dbReference type="InterPro" id="IPR055462">
    <property type="entry name" value="DUF7034"/>
</dbReference>
<dbReference type="Pfam" id="PF22933">
    <property type="entry name" value="ComC_SSD"/>
    <property type="match status" value="1"/>
</dbReference>
<proteinExistence type="predicted"/>
<keyword evidence="2" id="KW-0472">Membrane</keyword>
<protein>
    <recommendedName>
        <fullName evidence="9">EGF-like domain-containing protein</fullName>
    </recommendedName>
</protein>
<keyword evidence="8" id="KW-1185">Reference proteome</keyword>
<dbReference type="InterPro" id="IPR056645">
    <property type="entry name" value="DUF7743"/>
</dbReference>
<reference evidence="7" key="1">
    <citation type="submission" date="2020-01" db="EMBL/GenBank/DDBJ databases">
        <title>Development of genomics and gene disruption for Polysphondylium violaceum indicates a role for the polyketide synthase stlB in stalk morphogenesis.</title>
        <authorList>
            <person name="Narita B."/>
            <person name="Kawabe Y."/>
            <person name="Kin K."/>
            <person name="Saito T."/>
            <person name="Gibbs R."/>
            <person name="Kuspa A."/>
            <person name="Muzny D."/>
            <person name="Queller D."/>
            <person name="Richards S."/>
            <person name="Strassman J."/>
            <person name="Sucgang R."/>
            <person name="Worley K."/>
            <person name="Schaap P."/>
        </authorList>
    </citation>
    <scope>NUCLEOTIDE SEQUENCE</scope>
    <source>
        <strain evidence="7">QSvi11</strain>
    </source>
</reference>
<evidence type="ECO:0000259" key="6">
    <source>
        <dbReference type="Pfam" id="PF24893"/>
    </source>
</evidence>
<evidence type="ECO:0000259" key="5">
    <source>
        <dbReference type="Pfam" id="PF23034"/>
    </source>
</evidence>
<sequence length="1346" mass="148108">MFGGVKGQLRYAVVLTPDSYTTVGGSCAFEFLYYLQFQGGAGANIIGCDVSATPAPSTTTCNLLSVNANTTNQIFYVRATLPPPSGNTVTPYKDLKFQAKISPSGQVEYPMLKQDSSAITFICAEPPLIPVWLASSIPMKFVSSSYLVATNRLEGYITVTSEFTRSLIGVLKGPSTGLQCNFKYLKGQKYKVMCSTITGYASPYPLKIPLTIGSYTQNIDNPIAITPYKEFVYPTLPTLSYFNNLPYMGNVFEFQRNDLIPSLDMAYVPTESKASSLYMYFKSDDPITPKYLSQASFTTLGSTTTKPVFSNLVPSYTIYITSPEQYVIATVQTISTRIWFQQDYTNRRIYFSYPFGVYSVAADGKRNIKFPIVQNSRVGTVLAQFGLPYPVYHKIILPPATESTPAVLNAYNIISLNETTSVLTMSIADVESGLYFASINTSLTTYFVTGNDRVVGTELDGTYEIYVSFKRATPFNVTLVDNSRNIKVLSYDYMNARFGTAYPDTAIIDKIILFNFDQTSVDVTSSSAAVLLEVKITQTADQRDQDNSFLLRIFFSALREPLDVIGIYDNVLGSYKFPFAVPSKLMATSLRYSLFFNHQEMTCDDLYDSLGDPAVLKVINTGTFDMMFPIVDNLVQPTSAITITNQDIDLLWTFTVSDQSGLKVIYVTIASDYDMQGQNFTFTPVFPSTLSQTINAKVTVSPTKCRSMSYFISYMYTEDILGNKGEYIRNTNNGLHPLYKQDNSALISPAVTCPLAPDTLNPTITGVTITDISETFQKIIRVRITATDSGSGLSRDHLPICYFSASGNQLLASQTTVKSFSNDNLSAEFDCLFDSIPFRFGPYMVLSIYGLTDNYFNTIGYDPNDIKAIPNALNNWNLVNLAVPMITSTNSLAKSSKKLIVSGYNYGLSPSTNSCIIEIGYDRPQGPAPSTLTPVIYLKNTLVALDLIPAWGYSINVKDTYSNAKSNVITLVGPLANPSTDSSASSTHSSASSTDSAGSTTTPTTPPTCNSDCGAPQGYGTCVNGKCVCNSPHNGLDCKASIDTTTVISPNTNNPSVNISIPGSNSATTPEFTSFVSVVEMRELDLSNNVVVKSHQFDNNLWQIVKENSESNDRVTTLQYKYTIVSDDKNTILTSTIQVFSQATNITFGNQKLFMNPSTIKFTFNITAYPFTKSTNVLQLVMIAQLESSEKVACSYKEFVDDQSGDSQYLKIQIQDRSLFGRFIKFGLIDGRERILTNVQLDSTYSTSTQSQPTYDQSFIGLNIPYYTQQAVIDPDFSVLIEQKSARDQENSICSASKKKLTNAQIAGIVIGCIVFVFIVAAVVIFLLSRGGHSKIAIKLKKVIHR</sequence>
<dbReference type="Pfam" id="PF23033">
    <property type="entry name" value="DUF7034"/>
    <property type="match status" value="1"/>
</dbReference>
<feature type="domain" description="ComC supersandwich" evidence="3">
    <location>
        <begin position="1076"/>
        <end position="1280"/>
    </location>
</feature>
<dbReference type="EMBL" id="AJWJ01000243">
    <property type="protein sequence ID" value="KAF2072856.1"/>
    <property type="molecule type" value="Genomic_DNA"/>
</dbReference>
<evidence type="ECO:0000256" key="2">
    <source>
        <dbReference type="SAM" id="Phobius"/>
    </source>
</evidence>
<feature type="transmembrane region" description="Helical" evidence="2">
    <location>
        <begin position="1306"/>
        <end position="1329"/>
    </location>
</feature>
<evidence type="ECO:0000256" key="1">
    <source>
        <dbReference type="SAM" id="MobiDB-lite"/>
    </source>
</evidence>